<keyword evidence="3" id="KW-0325">Glycoprotein</keyword>
<name>A0AAD5FVG0_SILAS</name>
<dbReference type="InterPro" id="IPR015152">
    <property type="entry name" value="Growth/epo_recpt_lig-bind"/>
</dbReference>
<accession>A0AAD5FVG0</accession>
<keyword evidence="1" id="KW-0732">Signal</keyword>
<evidence type="ECO:0000313" key="6">
    <source>
        <dbReference type="Proteomes" id="UP001205998"/>
    </source>
</evidence>
<dbReference type="AlphaFoldDB" id="A0AAD5FVG0"/>
<reference evidence="5" key="1">
    <citation type="submission" date="2018-07" db="EMBL/GenBank/DDBJ databases">
        <title>Comparative genomics of catfishes provides insights into carnivory and benthic adaptation.</title>
        <authorList>
            <person name="Zhang Y."/>
            <person name="Wang D."/>
            <person name="Peng Z."/>
            <person name="Zheng S."/>
            <person name="Shao F."/>
            <person name="Tao W."/>
        </authorList>
    </citation>
    <scope>NUCLEOTIDE SEQUENCE</scope>
    <source>
        <strain evidence="5">Chongqing</strain>
    </source>
</reference>
<evidence type="ECO:0000259" key="4">
    <source>
        <dbReference type="Pfam" id="PF09067"/>
    </source>
</evidence>
<dbReference type="Gene3D" id="2.60.40.10">
    <property type="entry name" value="Immunoglobulins"/>
    <property type="match status" value="2"/>
</dbReference>
<feature type="non-terminal residue" evidence="5">
    <location>
        <position position="180"/>
    </location>
</feature>
<dbReference type="EMBL" id="MU528542">
    <property type="protein sequence ID" value="KAI5630176.1"/>
    <property type="molecule type" value="Genomic_DNA"/>
</dbReference>
<evidence type="ECO:0000256" key="2">
    <source>
        <dbReference type="ARBA" id="ARBA00023170"/>
    </source>
</evidence>
<evidence type="ECO:0000313" key="5">
    <source>
        <dbReference type="EMBL" id="KAI5630176.1"/>
    </source>
</evidence>
<dbReference type="InterPro" id="IPR013783">
    <property type="entry name" value="Ig-like_fold"/>
</dbReference>
<keyword evidence="6" id="KW-1185">Reference proteome</keyword>
<dbReference type="SUPFAM" id="SSF49265">
    <property type="entry name" value="Fibronectin type III"/>
    <property type="match status" value="2"/>
</dbReference>
<keyword evidence="2 5" id="KW-0675">Receptor</keyword>
<gene>
    <name evidence="5" type="ORF">C0J50_12609</name>
</gene>
<comment type="caution">
    <text evidence="5">The sequence shown here is derived from an EMBL/GenBank/DDBJ whole genome shotgun (WGS) entry which is preliminary data.</text>
</comment>
<feature type="domain" description="Growth hormone/erythropoietin receptor ligand binding" evidence="4">
    <location>
        <begin position="3"/>
        <end position="83"/>
    </location>
</feature>
<dbReference type="Pfam" id="PF09067">
    <property type="entry name" value="EpoR_lig-bind"/>
    <property type="match status" value="1"/>
</dbReference>
<evidence type="ECO:0000256" key="1">
    <source>
        <dbReference type="ARBA" id="ARBA00022729"/>
    </source>
</evidence>
<protein>
    <submittedName>
        <fullName evidence="5">Growth hormone receptor</fullName>
    </submittedName>
</protein>
<dbReference type="InterPro" id="IPR036116">
    <property type="entry name" value="FN3_sf"/>
</dbReference>
<organism evidence="5 6">
    <name type="scientific">Silurus asotus</name>
    <name type="common">Amur catfish</name>
    <name type="synonym">Parasilurus asotus</name>
    <dbReference type="NCBI Taxonomy" id="30991"/>
    <lineage>
        <taxon>Eukaryota</taxon>
        <taxon>Metazoa</taxon>
        <taxon>Chordata</taxon>
        <taxon>Craniata</taxon>
        <taxon>Vertebrata</taxon>
        <taxon>Euteleostomi</taxon>
        <taxon>Actinopterygii</taxon>
        <taxon>Neopterygii</taxon>
        <taxon>Teleostei</taxon>
        <taxon>Ostariophysi</taxon>
        <taxon>Siluriformes</taxon>
        <taxon>Siluridae</taxon>
        <taxon>Silurus</taxon>
    </lineage>
</organism>
<proteinExistence type="predicted"/>
<dbReference type="Proteomes" id="UP001205998">
    <property type="component" value="Unassembled WGS sequence"/>
</dbReference>
<sequence length="180" mass="21336">PHLTGCRSRELVTFWCRWSSGSFSNLSEPGALALFYQMKTEWQECPEYTPSVQNECYFNRDFTRIWTIYCIQLRSTSHTHNITYDEQCFNVENIVYPDPPISLNWTLLNISRSRLHFDIMVRWAPPPSAEVHTGWMSLKYEVHYRVQNSSHWDKVGHIHQHLHPSIRLIGHQKISKYIKG</sequence>
<evidence type="ECO:0000256" key="3">
    <source>
        <dbReference type="ARBA" id="ARBA00023180"/>
    </source>
</evidence>